<dbReference type="PRINTS" id="PR00377">
    <property type="entry name" value="IMPHPHTASES"/>
</dbReference>
<dbReference type="Gene3D" id="3.40.190.80">
    <property type="match status" value="1"/>
</dbReference>
<dbReference type="PANTHER" id="PTHR20854">
    <property type="entry name" value="INOSITOL MONOPHOSPHATASE"/>
    <property type="match status" value="1"/>
</dbReference>
<gene>
    <name evidence="3" type="ORF">F3N42_09945</name>
</gene>
<dbReference type="Gene3D" id="3.30.540.10">
    <property type="entry name" value="Fructose-1,6-Bisphosphatase, subunit A, domain 1"/>
    <property type="match status" value="1"/>
</dbReference>
<dbReference type="PANTHER" id="PTHR20854:SF4">
    <property type="entry name" value="INOSITOL-1-MONOPHOSPHATASE-RELATED"/>
    <property type="match status" value="1"/>
</dbReference>
<evidence type="ECO:0000256" key="1">
    <source>
        <dbReference type="ARBA" id="ARBA00009759"/>
    </source>
</evidence>
<dbReference type="InterPro" id="IPR000760">
    <property type="entry name" value="Inositol_monophosphatase-like"/>
</dbReference>
<dbReference type="GO" id="GO:0007165">
    <property type="term" value="P:signal transduction"/>
    <property type="evidence" value="ECO:0007669"/>
    <property type="project" value="TreeGrafter"/>
</dbReference>
<protein>
    <submittedName>
        <fullName evidence="3">Inositol monophosphatase</fullName>
    </submittedName>
</protein>
<dbReference type="AlphaFoldDB" id="A0A5N0TAB4"/>
<dbReference type="Pfam" id="PF00459">
    <property type="entry name" value="Inositol_P"/>
    <property type="match status" value="1"/>
</dbReference>
<dbReference type="Proteomes" id="UP000325372">
    <property type="component" value="Unassembled WGS sequence"/>
</dbReference>
<feature type="binding site" evidence="2">
    <location>
        <position position="72"/>
    </location>
    <ligand>
        <name>Mg(2+)</name>
        <dbReference type="ChEBI" id="CHEBI:18420"/>
        <label>1</label>
        <note>catalytic</note>
    </ligand>
</feature>
<evidence type="ECO:0000313" key="3">
    <source>
        <dbReference type="EMBL" id="KAA9131628.1"/>
    </source>
</evidence>
<evidence type="ECO:0000313" key="4">
    <source>
        <dbReference type="Proteomes" id="UP000325372"/>
    </source>
</evidence>
<dbReference type="InterPro" id="IPR022337">
    <property type="entry name" value="Inositol_monophosphatase_SuhB"/>
</dbReference>
<dbReference type="RefSeq" id="WP_150864302.1">
    <property type="nucleotide sequence ID" value="NZ_VYXP01000005.1"/>
</dbReference>
<dbReference type="PRINTS" id="PR01959">
    <property type="entry name" value="SBIMPHPHTASE"/>
</dbReference>
<dbReference type="GO" id="GO:0046872">
    <property type="term" value="F:metal ion binding"/>
    <property type="evidence" value="ECO:0007669"/>
    <property type="project" value="UniProtKB-KW"/>
</dbReference>
<dbReference type="SUPFAM" id="SSF56655">
    <property type="entry name" value="Carbohydrate phosphatase"/>
    <property type="match status" value="1"/>
</dbReference>
<dbReference type="EMBL" id="VYXP01000005">
    <property type="protein sequence ID" value="KAA9131628.1"/>
    <property type="molecule type" value="Genomic_DNA"/>
</dbReference>
<dbReference type="GO" id="GO:0008934">
    <property type="term" value="F:inositol monophosphate 1-phosphatase activity"/>
    <property type="evidence" value="ECO:0007669"/>
    <property type="project" value="InterPro"/>
</dbReference>
<feature type="binding site" evidence="2">
    <location>
        <position position="92"/>
    </location>
    <ligand>
        <name>Mg(2+)</name>
        <dbReference type="ChEBI" id="CHEBI:18420"/>
        <label>1</label>
        <note>catalytic</note>
    </ligand>
</feature>
<comment type="similarity">
    <text evidence="1">Belongs to the inositol monophosphatase superfamily.</text>
</comment>
<keyword evidence="2" id="KW-0479">Metal-binding</keyword>
<feature type="binding site" evidence="2">
    <location>
        <position position="93"/>
    </location>
    <ligand>
        <name>Mg(2+)</name>
        <dbReference type="ChEBI" id="CHEBI:18420"/>
        <label>2</label>
    </ligand>
</feature>
<comment type="cofactor">
    <cofactor evidence="2">
        <name>Mg(2+)</name>
        <dbReference type="ChEBI" id="CHEBI:18420"/>
    </cofactor>
</comment>
<accession>A0A5N0TAB4</accession>
<reference evidence="3 4" key="1">
    <citation type="submission" date="2019-09" db="EMBL/GenBank/DDBJ databases">
        <title>Wenzhouxiangella sp. Genome sequencing and assembly.</title>
        <authorList>
            <person name="Zhang R."/>
        </authorList>
    </citation>
    <scope>NUCLEOTIDE SEQUENCE [LARGE SCALE GENOMIC DNA]</scope>
    <source>
        <strain evidence="3 4">W260</strain>
    </source>
</reference>
<keyword evidence="2" id="KW-0460">Magnesium</keyword>
<proteinExistence type="inferred from homology"/>
<name>A0A5N0TAB4_9GAMM</name>
<sequence>MNAIDVTERLDFACALARRAGQRALGYAADIGALDVRSKGVQDMATEADDAVERLVRDAVEATYPDDGFLGEESCELFRPDASRGTWVVDPIDGTQPFICCLSTWCVSLSWFAEGRVRLGVIYDPNRDELFSAALDQGATLNGQAMRASSATGLDQGLVGIGHSNRVTTDDTLDPMRRLLDANGMFHRCGSGALTLAHVAAGRLIGYYEPHMNAWDAIAGDLLVREAGGRTNEPVRDVNDLLTGAPMLAAAPAVWPALQSIIKGSA</sequence>
<comment type="caution">
    <text evidence="3">The sequence shown here is derived from an EMBL/GenBank/DDBJ whole genome shotgun (WGS) entry which is preliminary data.</text>
</comment>
<evidence type="ECO:0000256" key="2">
    <source>
        <dbReference type="PIRSR" id="PIRSR600760-2"/>
    </source>
</evidence>
<dbReference type="GO" id="GO:0006020">
    <property type="term" value="P:inositol metabolic process"/>
    <property type="evidence" value="ECO:0007669"/>
    <property type="project" value="TreeGrafter"/>
</dbReference>
<feature type="binding site" evidence="2">
    <location>
        <position position="216"/>
    </location>
    <ligand>
        <name>Mg(2+)</name>
        <dbReference type="ChEBI" id="CHEBI:18420"/>
        <label>1</label>
        <note>catalytic</note>
    </ligand>
</feature>
<organism evidence="3 4">
    <name type="scientific">Marinihelvus fidelis</name>
    <dbReference type="NCBI Taxonomy" id="2613842"/>
    <lineage>
        <taxon>Bacteria</taxon>
        <taxon>Pseudomonadati</taxon>
        <taxon>Pseudomonadota</taxon>
        <taxon>Gammaproteobacteria</taxon>
        <taxon>Chromatiales</taxon>
        <taxon>Wenzhouxiangellaceae</taxon>
        <taxon>Marinihelvus</taxon>
    </lineage>
</organism>
<feature type="binding site" evidence="2">
    <location>
        <position position="90"/>
    </location>
    <ligand>
        <name>Mg(2+)</name>
        <dbReference type="ChEBI" id="CHEBI:18420"/>
        <label>2</label>
    </ligand>
</feature>
<keyword evidence="4" id="KW-1185">Reference proteome</keyword>